<reference evidence="1 2" key="2">
    <citation type="submission" date="2014-05" db="EMBL/GenBank/DDBJ databases">
        <title>Genome sequence of the 3-chlorobenzoate degrading bacterium Pseudomonas knackmussii B13 shows multiple evidence for horizontal gene transfer.</title>
        <authorList>
            <person name="Miyazaki R."/>
            <person name="Bertelli C."/>
            <person name="Falquet L."/>
            <person name="Robinson-Rechavi M."/>
            <person name="Gharib W."/>
            <person name="Roy S."/>
            <person name="Van der Meer J.R."/>
        </authorList>
    </citation>
    <scope>NUCLEOTIDE SEQUENCE [LARGE SCALE GENOMIC DNA]</scope>
    <source>
        <strain evidence="1 2">B13</strain>
    </source>
</reference>
<dbReference type="PATRIC" id="fig|1301098.3.peg.1275"/>
<dbReference type="Proteomes" id="UP000025241">
    <property type="component" value="Chromosome I"/>
</dbReference>
<dbReference type="eggNOG" id="ENOG502ZGTE">
    <property type="taxonomic scope" value="Bacteria"/>
</dbReference>
<dbReference type="AlphaFoldDB" id="A0A024HC58"/>
<proteinExistence type="predicted"/>
<accession>A0A024HC58</accession>
<dbReference type="RefSeq" id="WP_043249974.1">
    <property type="nucleotide sequence ID" value="NZ_HG322950.1"/>
</dbReference>
<dbReference type="STRING" id="1301098.PKB_1270"/>
<gene>
    <name evidence="1" type="ORF">PKB_1270</name>
</gene>
<name>A0A024HC58_PSEKB</name>
<dbReference type="KEGG" id="pkc:PKB_1270"/>
<organism evidence="1 2">
    <name type="scientific">Pseudomonas knackmussii (strain DSM 6978 / CCUG 54928 / LMG 23759 / B13)</name>
    <dbReference type="NCBI Taxonomy" id="1301098"/>
    <lineage>
        <taxon>Bacteria</taxon>
        <taxon>Pseudomonadati</taxon>
        <taxon>Pseudomonadota</taxon>
        <taxon>Gammaproteobacteria</taxon>
        <taxon>Pseudomonadales</taxon>
        <taxon>Pseudomonadaceae</taxon>
        <taxon>Pseudomonas</taxon>
    </lineage>
</organism>
<evidence type="ECO:0000313" key="1">
    <source>
        <dbReference type="EMBL" id="CDF82635.1"/>
    </source>
</evidence>
<dbReference type="EMBL" id="HG322950">
    <property type="protein sequence ID" value="CDF82635.1"/>
    <property type="molecule type" value="Genomic_DNA"/>
</dbReference>
<dbReference type="HOGENOM" id="CLU_166836_0_0_6"/>
<protein>
    <submittedName>
        <fullName evidence="1">Uncharacterized protein</fullName>
    </submittedName>
</protein>
<evidence type="ECO:0000313" key="2">
    <source>
        <dbReference type="Proteomes" id="UP000025241"/>
    </source>
</evidence>
<dbReference type="OrthoDB" id="7014261at2"/>
<keyword evidence="2" id="KW-1185">Reference proteome</keyword>
<reference evidence="1 2" key="1">
    <citation type="submission" date="2013-03" db="EMBL/GenBank/DDBJ databases">
        <authorList>
            <person name="Linke B."/>
        </authorList>
    </citation>
    <scope>NUCLEOTIDE SEQUENCE [LARGE SCALE GENOMIC DNA]</scope>
    <source>
        <strain evidence="1 2">B13</strain>
    </source>
</reference>
<sequence length="124" mass="14014">MIKYIDEALELWAAELHPPEGVEALGGGGGGSMLATLIACRGELIRSTRGSRVLLDESAEIELIVFKLLPVRERQVVIERYTNYDSLERQRWEACGCSAAQFYRRLHRAHLLIEGHLIQRKRAA</sequence>